<dbReference type="Pfam" id="PF12833">
    <property type="entry name" value="HTH_18"/>
    <property type="match status" value="1"/>
</dbReference>
<dbReference type="PROSITE" id="PS01124">
    <property type="entry name" value="HTH_ARAC_FAMILY_2"/>
    <property type="match status" value="1"/>
</dbReference>
<dbReference type="FunFam" id="1.25.40.10:FF:000784">
    <property type="entry name" value="AraC family transcriptional regulator"/>
    <property type="match status" value="1"/>
</dbReference>
<evidence type="ECO:0000313" key="9">
    <source>
        <dbReference type="EMBL" id="SON87532.1"/>
    </source>
</evidence>
<dbReference type="SMART" id="SM00342">
    <property type="entry name" value="HTH_ARAC"/>
    <property type="match status" value="1"/>
</dbReference>
<dbReference type="PANTHER" id="PTHR46796">
    <property type="entry name" value="HTH-TYPE TRANSCRIPTIONAL ACTIVATOR RHAS-RELATED"/>
    <property type="match status" value="1"/>
</dbReference>
<dbReference type="InterPro" id="IPR011990">
    <property type="entry name" value="TPR-like_helical_dom_sf"/>
</dbReference>
<dbReference type="SUPFAM" id="SSF48452">
    <property type="entry name" value="TPR-like"/>
    <property type="match status" value="1"/>
</dbReference>
<evidence type="ECO:0000313" key="8">
    <source>
        <dbReference type="EMBL" id="SON80437.1"/>
    </source>
</evidence>
<keyword evidence="4" id="KW-0804">Transcription</keyword>
<dbReference type="Proteomes" id="UP000234181">
    <property type="component" value="Unassembled WGS sequence"/>
</dbReference>
<keyword evidence="3" id="KW-0010">Activator</keyword>
<name>A0AB38DZ67_XANCH</name>
<evidence type="ECO:0000256" key="4">
    <source>
        <dbReference type="ARBA" id="ARBA00023163"/>
    </source>
</evidence>
<sequence>MIDRVSFFDFFKGSEREFLLDPLHTIVCAREFGACCLLLRPPKRETGMILSTYFAAISALSYAERLPTYTSRMLVGAWPQGLQHLQQRRDGQGAADGADDEVSLFGASGDALLILEYQEEAEDAYRQALKAMRGHQRQLRLLSCRNTAWLMLSQRRLSAALNCFAQLAMDRETPPSLCGESLLGKSLTHFHLGQSTLALQTLERAREVLADLESGASDWLRIATALRLDMIAQLRIRRSDRMSDHVFWQATLRQEDATHAFEPSDLRACIADLAESMPVLAQRMRHVRSLLRIAGGDTFGFDAQIDALPAAATGCPPCARQDAQVELALAALAVGRADLAERALAGAGRHHAPRWNLEFEYCQAKISQAMGRTEQALLLYNRYALGAVQCLRSEVQAPRLLESGTPAHVSDDISARLPAKYRRAYSYMITNAHRSDLSINEVAAQIGVTGRALQQAFKSATGLSPTQVLRRYRMQSIRDELLAEGGCGSVLQAASRWGVGSRSALAKGYRQQFNEAPMETLQR</sequence>
<dbReference type="InterPro" id="IPR009057">
    <property type="entry name" value="Homeodomain-like_sf"/>
</dbReference>
<proteinExistence type="predicted"/>
<evidence type="ECO:0000256" key="2">
    <source>
        <dbReference type="ARBA" id="ARBA00023125"/>
    </source>
</evidence>
<dbReference type="Gene3D" id="1.25.40.10">
    <property type="entry name" value="Tetratricopeptide repeat domain"/>
    <property type="match status" value="1"/>
</dbReference>
<dbReference type="InterPro" id="IPR050204">
    <property type="entry name" value="AraC_XylS_family_regulators"/>
</dbReference>
<dbReference type="PROSITE" id="PS00041">
    <property type="entry name" value="HTH_ARAC_FAMILY_1"/>
    <property type="match status" value="1"/>
</dbReference>
<dbReference type="PANTHER" id="PTHR46796:SF12">
    <property type="entry name" value="HTH-TYPE DNA-BINDING TRANSCRIPTIONAL ACTIVATOR EUTR"/>
    <property type="match status" value="1"/>
</dbReference>
<feature type="domain" description="HTH araC/xylS-type" evidence="7">
    <location>
        <begin position="422"/>
        <end position="523"/>
    </location>
</feature>
<protein>
    <recommendedName>
        <fullName evidence="5">HTH-type DNA-binding transcriptional activator EutR</fullName>
    </recommendedName>
    <alternativeName>
        <fullName evidence="6">Ethanolamine operon regulatory protein</fullName>
    </alternativeName>
</protein>
<gene>
    <name evidence="9" type="primary">hrpXv</name>
    <name evidence="8" type="ORF">XAP6984_350037</name>
    <name evidence="9" type="ORF">XAP7430_320037</name>
</gene>
<evidence type="ECO:0000256" key="3">
    <source>
        <dbReference type="ARBA" id="ARBA00023159"/>
    </source>
</evidence>
<dbReference type="AlphaFoldDB" id="A0AB38DZ67"/>
<keyword evidence="1" id="KW-0805">Transcription regulation</keyword>
<dbReference type="GO" id="GO:0003700">
    <property type="term" value="F:DNA-binding transcription factor activity"/>
    <property type="evidence" value="ECO:0007669"/>
    <property type="project" value="InterPro"/>
</dbReference>
<evidence type="ECO:0000313" key="11">
    <source>
        <dbReference type="Proteomes" id="UP000234181"/>
    </source>
</evidence>
<evidence type="ECO:0000256" key="6">
    <source>
        <dbReference type="ARBA" id="ARBA00081697"/>
    </source>
</evidence>
<dbReference type="EMBL" id="OCYS01000086">
    <property type="protein sequence ID" value="SON87532.1"/>
    <property type="molecule type" value="Genomic_DNA"/>
</dbReference>
<dbReference type="Proteomes" id="UP000234166">
    <property type="component" value="Unassembled WGS sequence"/>
</dbReference>
<dbReference type="InterPro" id="IPR018062">
    <property type="entry name" value="HTH_AraC-typ_CS"/>
</dbReference>
<dbReference type="EMBL" id="OCYT01000090">
    <property type="protein sequence ID" value="SON80437.1"/>
    <property type="molecule type" value="Genomic_DNA"/>
</dbReference>
<dbReference type="GO" id="GO:0043565">
    <property type="term" value="F:sequence-specific DNA binding"/>
    <property type="evidence" value="ECO:0007669"/>
    <property type="project" value="InterPro"/>
</dbReference>
<keyword evidence="2" id="KW-0238">DNA-binding</keyword>
<dbReference type="Gene3D" id="1.10.10.60">
    <property type="entry name" value="Homeodomain-like"/>
    <property type="match status" value="1"/>
</dbReference>
<evidence type="ECO:0000256" key="1">
    <source>
        <dbReference type="ARBA" id="ARBA00023015"/>
    </source>
</evidence>
<accession>A0AB38DZ67</accession>
<evidence type="ECO:0000256" key="5">
    <source>
        <dbReference type="ARBA" id="ARBA00071032"/>
    </source>
</evidence>
<keyword evidence="11" id="KW-1185">Reference proteome</keyword>
<dbReference type="FunFam" id="1.10.10.60:FF:000153">
    <property type="entry name" value="HTH-type transcriptional regulator EutR"/>
    <property type="match status" value="1"/>
</dbReference>
<reference evidence="10 11" key="1">
    <citation type="submission" date="2017-10" db="EMBL/GenBank/DDBJ databases">
        <authorList>
            <person name="Regsiter A."/>
            <person name="William W."/>
        </authorList>
    </citation>
    <scope>NUCLEOTIDE SEQUENCE [LARGE SCALE GENOMIC DNA]</scope>
    <source>
        <strain evidence="8 11">CFBP6984</strain>
        <strain evidence="9 10">CFBP7430</strain>
    </source>
</reference>
<evidence type="ECO:0000259" key="7">
    <source>
        <dbReference type="PROSITE" id="PS01124"/>
    </source>
</evidence>
<dbReference type="InterPro" id="IPR018060">
    <property type="entry name" value="HTH_AraC"/>
</dbReference>
<evidence type="ECO:0000313" key="10">
    <source>
        <dbReference type="Proteomes" id="UP000234166"/>
    </source>
</evidence>
<dbReference type="SUPFAM" id="SSF46689">
    <property type="entry name" value="Homeodomain-like"/>
    <property type="match status" value="1"/>
</dbReference>
<comment type="caution">
    <text evidence="9">The sequence shown here is derived from an EMBL/GenBank/DDBJ whole genome shotgun (WGS) entry which is preliminary data.</text>
</comment>
<organism evidence="9 10">
    <name type="scientific">Xanthomonas campestris pv. phaseoli</name>
    <dbReference type="NCBI Taxonomy" id="317013"/>
    <lineage>
        <taxon>Bacteria</taxon>
        <taxon>Pseudomonadati</taxon>
        <taxon>Pseudomonadota</taxon>
        <taxon>Gammaproteobacteria</taxon>
        <taxon>Lysobacterales</taxon>
        <taxon>Lysobacteraceae</taxon>
        <taxon>Xanthomonas</taxon>
    </lineage>
</organism>